<dbReference type="AlphaFoldDB" id="A0A5K8AI82"/>
<proteinExistence type="predicted"/>
<accession>A0A5K8AI82</accession>
<evidence type="ECO:0000313" key="3">
    <source>
        <dbReference type="Proteomes" id="UP000422108"/>
    </source>
</evidence>
<protein>
    <submittedName>
        <fullName evidence="2">Uncharacterized protein</fullName>
    </submittedName>
</protein>
<dbReference type="EMBL" id="AP021879">
    <property type="protein sequence ID" value="BBO91544.1"/>
    <property type="molecule type" value="Genomic_DNA"/>
</dbReference>
<gene>
    <name evidence="2" type="ORF">DSCOOX_47240</name>
</gene>
<name>A0A5K8AI82_9BACT</name>
<organism evidence="2 3">
    <name type="scientific">Desulfosarcina ovata subsp. ovata</name>
    <dbReference type="NCBI Taxonomy" id="2752305"/>
    <lineage>
        <taxon>Bacteria</taxon>
        <taxon>Pseudomonadati</taxon>
        <taxon>Thermodesulfobacteriota</taxon>
        <taxon>Desulfobacteria</taxon>
        <taxon>Desulfobacterales</taxon>
        <taxon>Desulfosarcinaceae</taxon>
        <taxon>Desulfosarcina</taxon>
    </lineage>
</organism>
<feature type="region of interest" description="Disordered" evidence="1">
    <location>
        <begin position="31"/>
        <end position="61"/>
    </location>
</feature>
<evidence type="ECO:0000256" key="1">
    <source>
        <dbReference type="SAM" id="MobiDB-lite"/>
    </source>
</evidence>
<reference evidence="2 3" key="1">
    <citation type="submission" date="2019-11" db="EMBL/GenBank/DDBJ databases">
        <title>Comparative genomics of hydrocarbon-degrading Desulfosarcina strains.</title>
        <authorList>
            <person name="Watanabe M."/>
            <person name="Kojima H."/>
            <person name="Fukui M."/>
        </authorList>
    </citation>
    <scope>NUCLEOTIDE SEQUENCE [LARGE SCALE GENOMIC DNA]</scope>
    <source>
        <strain evidence="3">oXyS1</strain>
    </source>
</reference>
<sequence>MQLDMLSHHKRNNALKQTILRDIYVDNLKIAGKQSEDADPGGRPSNRYMKDCNKMDSYYGN</sequence>
<keyword evidence="3" id="KW-1185">Reference proteome</keyword>
<dbReference type="Proteomes" id="UP000422108">
    <property type="component" value="Chromosome"/>
</dbReference>
<evidence type="ECO:0000313" key="2">
    <source>
        <dbReference type="EMBL" id="BBO91544.1"/>
    </source>
</evidence>